<protein>
    <recommendedName>
        <fullName evidence="6 7">Small ribosomal subunit protein uS19c</fullName>
    </recommendedName>
</protein>
<dbReference type="Pfam" id="PF00203">
    <property type="entry name" value="Ribosomal_S19"/>
    <property type="match status" value="1"/>
</dbReference>
<keyword evidence="9" id="KW-0934">Plastid</keyword>
<dbReference type="EMBL" id="MT473237">
    <property type="protein sequence ID" value="QNA49723.1"/>
    <property type="molecule type" value="Genomic_DNA"/>
</dbReference>
<keyword evidence="2 7" id="KW-0699">rRNA-binding</keyword>
<organism evidence="9">
    <name type="scientific">Cyperus rotundus</name>
    <dbReference type="NCBI Taxonomy" id="512623"/>
    <lineage>
        <taxon>Eukaryota</taxon>
        <taxon>Viridiplantae</taxon>
        <taxon>Streptophyta</taxon>
        <taxon>Embryophyta</taxon>
        <taxon>Tracheophyta</taxon>
        <taxon>Spermatophyta</taxon>
        <taxon>Magnoliopsida</taxon>
        <taxon>Liliopsida</taxon>
        <taxon>Poales</taxon>
        <taxon>Cyperaceae</taxon>
        <taxon>Cyperoideae</taxon>
        <taxon>Cypereae</taxon>
        <taxon>Cyperus</taxon>
        <taxon>C4 Cyperus</taxon>
        <taxon>Cyperus subgen. Cyperus</taxon>
        <taxon>C4 Cyperus incertae sedis</taxon>
    </lineage>
</organism>
<evidence type="ECO:0000256" key="7">
    <source>
        <dbReference type="HAMAP-Rule" id="MF_00531"/>
    </source>
</evidence>
<dbReference type="InterPro" id="IPR023575">
    <property type="entry name" value="Ribosomal_uS19_SF"/>
</dbReference>
<dbReference type="GO" id="GO:0000028">
    <property type="term" value="P:ribosomal small subunit assembly"/>
    <property type="evidence" value="ECO:0007669"/>
    <property type="project" value="TreeGrafter"/>
</dbReference>
<dbReference type="GeneID" id="58700453"/>
<dbReference type="SUPFAM" id="SSF54570">
    <property type="entry name" value="Ribosomal protein S19"/>
    <property type="match status" value="1"/>
</dbReference>
<reference evidence="9" key="1">
    <citation type="submission" date="2020-05" db="EMBL/GenBank/DDBJ databases">
        <title>The Complete Chloroplast Genome Sequence of the Medicinal Plant Cyperus rotundus.</title>
        <authorList>
            <person name="Niu J.-Q."/>
        </authorList>
    </citation>
    <scope>NUCLEOTIDE SEQUENCE</scope>
    <source>
        <strain evidence="9">XFZ01</strain>
    </source>
</reference>
<geneLocation type="chloroplast" evidence="9"/>
<dbReference type="GO" id="GO:0006412">
    <property type="term" value="P:translation"/>
    <property type="evidence" value="ECO:0007669"/>
    <property type="project" value="UniProtKB-UniRule"/>
</dbReference>
<dbReference type="EMBL" id="MT473237">
    <property type="protein sequence ID" value="QNA49780.1"/>
    <property type="molecule type" value="Genomic_DNA"/>
</dbReference>
<evidence type="ECO:0000313" key="10">
    <source>
        <dbReference type="EMBL" id="QOE56892.1"/>
    </source>
</evidence>
<evidence type="ECO:0000256" key="5">
    <source>
        <dbReference type="ARBA" id="ARBA00023274"/>
    </source>
</evidence>
<comment type="similarity">
    <text evidence="1 7 8">Belongs to the universal ribosomal protein uS19 family.</text>
</comment>
<sequence length="76" mass="8666">MGQENEIIRTWSRASTITPSMVGRTIAIHNGKEHIPVYITESMIGYKLGEFVPTRFWGIDAINDNDNKSVMKNQKK</sequence>
<dbReference type="GeneID" id="58700379"/>
<evidence type="ECO:0000256" key="1">
    <source>
        <dbReference type="ARBA" id="ARBA00007345"/>
    </source>
</evidence>
<keyword evidence="3 7" id="KW-0694">RNA-binding</keyword>
<name>A0A7G5XUU6_9POAL</name>
<dbReference type="EMBL" id="MT937176">
    <property type="protein sequence ID" value="QOE56920.1"/>
    <property type="molecule type" value="Genomic_DNA"/>
</dbReference>
<dbReference type="InterPro" id="IPR005732">
    <property type="entry name" value="Ribosomal_uS19_bac-type"/>
</dbReference>
<dbReference type="NCBIfam" id="TIGR01050">
    <property type="entry name" value="rpsS_bact"/>
    <property type="match status" value="1"/>
</dbReference>
<dbReference type="HAMAP" id="MF_00531">
    <property type="entry name" value="Ribosomal_uS19"/>
    <property type="match status" value="1"/>
</dbReference>
<dbReference type="GO" id="GO:0003735">
    <property type="term" value="F:structural constituent of ribosome"/>
    <property type="evidence" value="ECO:0007669"/>
    <property type="project" value="InterPro"/>
</dbReference>
<proteinExistence type="inferred from homology"/>
<dbReference type="PANTHER" id="PTHR11880:SF8">
    <property type="entry name" value="SMALL RIBOSOMAL SUBUNIT PROTEIN US19M"/>
    <property type="match status" value="1"/>
</dbReference>
<evidence type="ECO:0000256" key="4">
    <source>
        <dbReference type="ARBA" id="ARBA00022980"/>
    </source>
</evidence>
<dbReference type="GO" id="GO:0005763">
    <property type="term" value="C:mitochondrial small ribosomal subunit"/>
    <property type="evidence" value="ECO:0007669"/>
    <property type="project" value="TreeGrafter"/>
</dbReference>
<comment type="subcellular location">
    <subcellularLocation>
        <location evidence="7">Plastid</location>
        <location evidence="7">Chloroplast</location>
    </subcellularLocation>
</comment>
<dbReference type="RefSeq" id="YP_009915552.1">
    <property type="nucleotide sequence ID" value="NC_050170.1"/>
</dbReference>
<keyword evidence="9" id="KW-0150">Chloroplast</keyword>
<keyword evidence="4 7" id="KW-0689">Ribosomal protein</keyword>
<dbReference type="PANTHER" id="PTHR11880">
    <property type="entry name" value="RIBOSOMAL PROTEIN S19P FAMILY MEMBER"/>
    <property type="match status" value="1"/>
</dbReference>
<evidence type="ECO:0000313" key="9">
    <source>
        <dbReference type="EMBL" id="QNA49780.1"/>
    </source>
</evidence>
<dbReference type="FunFam" id="3.30.860.10:FF:000001">
    <property type="entry name" value="30S ribosomal protein S19"/>
    <property type="match status" value="1"/>
</dbReference>
<comment type="function">
    <text evidence="7">Protein S19 forms a complex with S13 that binds strongly to the 16S ribosomal RNA.</text>
</comment>
<dbReference type="GO" id="GO:0009507">
    <property type="term" value="C:chloroplast"/>
    <property type="evidence" value="ECO:0007669"/>
    <property type="project" value="UniProtKB-SubCell"/>
</dbReference>
<dbReference type="EMBL" id="MT937176">
    <property type="protein sequence ID" value="QOE56892.1"/>
    <property type="molecule type" value="Genomic_DNA"/>
</dbReference>
<dbReference type="InterPro" id="IPR002222">
    <property type="entry name" value="Ribosomal_uS19"/>
</dbReference>
<keyword evidence="5 7" id="KW-0687">Ribonucleoprotein</keyword>
<evidence type="ECO:0000256" key="8">
    <source>
        <dbReference type="RuleBase" id="RU003485"/>
    </source>
</evidence>
<gene>
    <name evidence="7 9" type="primary">rps19</name>
</gene>
<dbReference type="AlphaFoldDB" id="A0A7G5XUU6"/>
<dbReference type="InterPro" id="IPR020934">
    <property type="entry name" value="Ribosomal_uS19_CS"/>
</dbReference>
<evidence type="ECO:0000256" key="6">
    <source>
        <dbReference type="ARBA" id="ARBA00035253"/>
    </source>
</evidence>
<dbReference type="PRINTS" id="PR00975">
    <property type="entry name" value="RIBOSOMALS19"/>
</dbReference>
<dbReference type="GO" id="GO:0019843">
    <property type="term" value="F:rRNA binding"/>
    <property type="evidence" value="ECO:0007669"/>
    <property type="project" value="UniProtKB-UniRule"/>
</dbReference>
<evidence type="ECO:0000256" key="3">
    <source>
        <dbReference type="ARBA" id="ARBA00022884"/>
    </source>
</evidence>
<evidence type="ECO:0000256" key="2">
    <source>
        <dbReference type="ARBA" id="ARBA00022730"/>
    </source>
</evidence>
<reference evidence="10" key="2">
    <citation type="submission" date="2020-08" db="EMBL/GenBank/DDBJ databases">
        <title>Characterization of the complete plastome of Cyperus rotundus L. (Cyperaceae).</title>
        <authorList>
            <person name="Wu Y."/>
        </authorList>
    </citation>
    <scope>NUCLEOTIDE SEQUENCE</scope>
</reference>
<dbReference type="PROSITE" id="PS00323">
    <property type="entry name" value="RIBOSOMAL_S19"/>
    <property type="match status" value="1"/>
</dbReference>
<accession>A0A7G5XUU6</accession>
<dbReference type="RefSeq" id="YP_009915495.1">
    <property type="nucleotide sequence ID" value="NC_050170.1"/>
</dbReference>
<dbReference type="Gene3D" id="3.30.860.10">
    <property type="entry name" value="30s Ribosomal Protein S19, Chain A"/>
    <property type="match status" value="1"/>
</dbReference>